<keyword evidence="1" id="KW-1133">Transmembrane helix</keyword>
<dbReference type="Proteomes" id="UP000229966">
    <property type="component" value="Unassembled WGS sequence"/>
</dbReference>
<organism evidence="2 3">
    <name type="scientific">Candidatus Berkelbacteria bacterium CG03_land_8_20_14_0_80_40_36</name>
    <dbReference type="NCBI Taxonomy" id="1974509"/>
    <lineage>
        <taxon>Bacteria</taxon>
        <taxon>Candidatus Berkelbacteria</taxon>
    </lineage>
</organism>
<evidence type="ECO:0000313" key="3">
    <source>
        <dbReference type="Proteomes" id="UP000229966"/>
    </source>
</evidence>
<keyword evidence="1" id="KW-0472">Membrane</keyword>
<accession>A0A2M7CJ35</accession>
<sequence length="200" mass="22839">MPYSKKTWAKIISFILNPDILISLILIIGVSYSPASMSNKFYASFAIIIFNYFILFYWRKLLEETGIRIDDTLKNKTVQKMRVIVLMPEFLIYIAETALVAQFGSIQPIMAIMLSLITIAVLSGLISIFWKISAHAEGFIFLVAVLSFYISPIYWSLIGILPVIWWARLSLDRHTPTQLAMGTLVPPIVTYIIFQYFGLI</sequence>
<feature type="transmembrane region" description="Helical" evidence="1">
    <location>
        <begin position="12"/>
        <end position="35"/>
    </location>
</feature>
<feature type="transmembrane region" description="Helical" evidence="1">
    <location>
        <begin position="139"/>
        <end position="167"/>
    </location>
</feature>
<evidence type="ECO:0008006" key="4">
    <source>
        <dbReference type="Google" id="ProtNLM"/>
    </source>
</evidence>
<dbReference type="AlphaFoldDB" id="A0A2M7CJ35"/>
<protein>
    <recommendedName>
        <fullName evidence="4">Phosphatidic acid phosphatase type 2/haloperoxidase domain-containing protein</fullName>
    </recommendedName>
</protein>
<name>A0A2M7CJ35_9BACT</name>
<dbReference type="EMBL" id="PEUM01000013">
    <property type="protein sequence ID" value="PIV25652.1"/>
    <property type="molecule type" value="Genomic_DNA"/>
</dbReference>
<comment type="caution">
    <text evidence="2">The sequence shown here is derived from an EMBL/GenBank/DDBJ whole genome shotgun (WGS) entry which is preliminary data.</text>
</comment>
<gene>
    <name evidence="2" type="ORF">COS38_00515</name>
</gene>
<proteinExistence type="predicted"/>
<feature type="transmembrane region" description="Helical" evidence="1">
    <location>
        <begin position="83"/>
        <end position="103"/>
    </location>
</feature>
<feature type="transmembrane region" description="Helical" evidence="1">
    <location>
        <begin position="109"/>
        <end position="132"/>
    </location>
</feature>
<feature type="transmembrane region" description="Helical" evidence="1">
    <location>
        <begin position="179"/>
        <end position="199"/>
    </location>
</feature>
<evidence type="ECO:0000313" key="2">
    <source>
        <dbReference type="EMBL" id="PIV25652.1"/>
    </source>
</evidence>
<feature type="transmembrane region" description="Helical" evidence="1">
    <location>
        <begin position="41"/>
        <end position="58"/>
    </location>
</feature>
<reference evidence="3" key="1">
    <citation type="submission" date="2017-09" db="EMBL/GenBank/DDBJ databases">
        <title>Depth-based differentiation of microbial function through sediment-hosted aquifers and enrichment of novel symbionts in the deep terrestrial subsurface.</title>
        <authorList>
            <person name="Probst A.J."/>
            <person name="Ladd B."/>
            <person name="Jarett J.K."/>
            <person name="Geller-Mcgrath D.E."/>
            <person name="Sieber C.M.K."/>
            <person name="Emerson J.B."/>
            <person name="Anantharaman K."/>
            <person name="Thomas B.C."/>
            <person name="Malmstrom R."/>
            <person name="Stieglmeier M."/>
            <person name="Klingl A."/>
            <person name="Woyke T."/>
            <person name="Ryan C.M."/>
            <person name="Banfield J.F."/>
        </authorList>
    </citation>
    <scope>NUCLEOTIDE SEQUENCE [LARGE SCALE GENOMIC DNA]</scope>
</reference>
<keyword evidence="1" id="KW-0812">Transmembrane</keyword>
<evidence type="ECO:0000256" key="1">
    <source>
        <dbReference type="SAM" id="Phobius"/>
    </source>
</evidence>